<proteinExistence type="inferred from homology"/>
<dbReference type="InterPro" id="IPR015034">
    <property type="entry name" value="Bles03"/>
</dbReference>
<dbReference type="PANTHER" id="PTHR31977">
    <property type="entry name" value="UPF0696 PROTEIN C11ORF68"/>
    <property type="match status" value="1"/>
</dbReference>
<keyword evidence="3" id="KW-1185">Reference proteome</keyword>
<protein>
    <recommendedName>
        <fullName evidence="4">DUF1917 domain-containing protein</fullName>
    </recommendedName>
</protein>
<evidence type="ECO:0000313" key="3">
    <source>
        <dbReference type="Proteomes" id="UP000813444"/>
    </source>
</evidence>
<name>A0A8K0T2W3_9HYPO</name>
<sequence>MDSDESDFYGDPETVDDLYERVRNFDAETWIRRNEIHPIRPRRQKLNHTDTASHLHNPYSGVPYAWQLSETVDAFLDRLPPATTDQSMDVPWIFICNPWIARLPHLEAESQSVKGCEDEAPIEFGSQVRMVAEAGMERLELARKFLEGLPNTNKVQSSVETYGRKERKQALDDILNLAHAAQVRAGKWMIFCPPAEVNEIWRIIAKATANNDLGIAAKVAPRQPEESKRKERLVCVYTADFSDKADVARVVKKLRELGVVDRHRAIYYKPDAFTYIGISQGNPWGVRASIYSSTDVFKKEKGFDI</sequence>
<dbReference type="EMBL" id="JAGPNK010000003">
    <property type="protein sequence ID" value="KAH7325106.1"/>
    <property type="molecule type" value="Genomic_DNA"/>
</dbReference>
<dbReference type="InterPro" id="IPR023398">
    <property type="entry name" value="TIF_eIF4e-like"/>
</dbReference>
<dbReference type="Proteomes" id="UP000813444">
    <property type="component" value="Unassembled WGS sequence"/>
</dbReference>
<dbReference type="Gene3D" id="3.30.760.10">
    <property type="entry name" value="RNA Cap, Translation Initiation Factor Eif4e"/>
    <property type="match status" value="1"/>
</dbReference>
<evidence type="ECO:0000256" key="1">
    <source>
        <dbReference type="ARBA" id="ARBA00010568"/>
    </source>
</evidence>
<comment type="caution">
    <text evidence="2">The sequence shown here is derived from an EMBL/GenBank/DDBJ whole genome shotgun (WGS) entry which is preliminary data.</text>
</comment>
<evidence type="ECO:0000313" key="2">
    <source>
        <dbReference type="EMBL" id="KAH7325106.1"/>
    </source>
</evidence>
<reference evidence="2" key="1">
    <citation type="journal article" date="2021" name="Nat. Commun.">
        <title>Genetic determinants of endophytism in the Arabidopsis root mycobiome.</title>
        <authorList>
            <person name="Mesny F."/>
            <person name="Miyauchi S."/>
            <person name="Thiergart T."/>
            <person name="Pickel B."/>
            <person name="Atanasova L."/>
            <person name="Karlsson M."/>
            <person name="Huettel B."/>
            <person name="Barry K.W."/>
            <person name="Haridas S."/>
            <person name="Chen C."/>
            <person name="Bauer D."/>
            <person name="Andreopoulos W."/>
            <person name="Pangilinan J."/>
            <person name="LaButti K."/>
            <person name="Riley R."/>
            <person name="Lipzen A."/>
            <person name="Clum A."/>
            <person name="Drula E."/>
            <person name="Henrissat B."/>
            <person name="Kohler A."/>
            <person name="Grigoriev I.V."/>
            <person name="Martin F.M."/>
            <person name="Hacquard S."/>
        </authorList>
    </citation>
    <scope>NUCLEOTIDE SEQUENCE</scope>
    <source>
        <strain evidence="2">MPI-CAGE-CH-0235</strain>
    </source>
</reference>
<dbReference type="AlphaFoldDB" id="A0A8K0T2W3"/>
<evidence type="ECO:0008006" key="4">
    <source>
        <dbReference type="Google" id="ProtNLM"/>
    </source>
</evidence>
<organism evidence="2 3">
    <name type="scientific">Stachybotrys elegans</name>
    <dbReference type="NCBI Taxonomy" id="80388"/>
    <lineage>
        <taxon>Eukaryota</taxon>
        <taxon>Fungi</taxon>
        <taxon>Dikarya</taxon>
        <taxon>Ascomycota</taxon>
        <taxon>Pezizomycotina</taxon>
        <taxon>Sordariomycetes</taxon>
        <taxon>Hypocreomycetidae</taxon>
        <taxon>Hypocreales</taxon>
        <taxon>Stachybotryaceae</taxon>
        <taxon>Stachybotrys</taxon>
    </lineage>
</organism>
<dbReference type="OrthoDB" id="10067381at2759"/>
<dbReference type="Pfam" id="PF08939">
    <property type="entry name" value="Bles03"/>
    <property type="match status" value="1"/>
</dbReference>
<dbReference type="PANTHER" id="PTHR31977:SF1">
    <property type="entry name" value="UPF0696 PROTEIN C11ORF68"/>
    <property type="match status" value="1"/>
</dbReference>
<accession>A0A8K0T2W3</accession>
<gene>
    <name evidence="2" type="ORF">B0I35DRAFT_175549</name>
</gene>
<comment type="similarity">
    <text evidence="1">Belongs to the UPF0696 family.</text>
</comment>
<dbReference type="SUPFAM" id="SSF55418">
    <property type="entry name" value="eIF4e-like"/>
    <property type="match status" value="1"/>
</dbReference>